<evidence type="ECO:0000256" key="5">
    <source>
        <dbReference type="ARBA" id="ARBA00022989"/>
    </source>
</evidence>
<dbReference type="GO" id="GO:0005886">
    <property type="term" value="C:plasma membrane"/>
    <property type="evidence" value="ECO:0007669"/>
    <property type="project" value="UniProtKB-SubCell"/>
</dbReference>
<dbReference type="PANTHER" id="PTHR43531:SF11">
    <property type="entry name" value="METHYL-ACCEPTING CHEMOTAXIS PROTEIN 3"/>
    <property type="match status" value="1"/>
</dbReference>
<dbReference type="CDD" id="cd06225">
    <property type="entry name" value="HAMP"/>
    <property type="match status" value="1"/>
</dbReference>
<evidence type="ECO:0000256" key="1">
    <source>
        <dbReference type="ARBA" id="ARBA00004651"/>
    </source>
</evidence>
<keyword evidence="3" id="KW-0145">Chemotaxis</keyword>
<evidence type="ECO:0000256" key="6">
    <source>
        <dbReference type="ARBA" id="ARBA00023136"/>
    </source>
</evidence>
<dbReference type="SMART" id="SM00283">
    <property type="entry name" value="MA"/>
    <property type="match status" value="1"/>
</dbReference>
<evidence type="ECO:0000256" key="3">
    <source>
        <dbReference type="ARBA" id="ARBA00022500"/>
    </source>
</evidence>
<feature type="domain" description="Methyl-accepting transducer" evidence="10">
    <location>
        <begin position="118"/>
        <end position="348"/>
    </location>
</feature>
<keyword evidence="6 9" id="KW-0472">Membrane</keyword>
<dbReference type="PANTHER" id="PTHR43531">
    <property type="entry name" value="PROTEIN ICFG"/>
    <property type="match status" value="1"/>
</dbReference>
<dbReference type="AlphaFoldDB" id="A0A1A6DY97"/>
<dbReference type="GO" id="GO:0004888">
    <property type="term" value="F:transmembrane signaling receptor activity"/>
    <property type="evidence" value="ECO:0007669"/>
    <property type="project" value="InterPro"/>
</dbReference>
<protein>
    <recommendedName>
        <fullName evidence="14">Chemotaxis protein</fullName>
    </recommendedName>
</protein>
<dbReference type="Pfam" id="PF00672">
    <property type="entry name" value="HAMP"/>
    <property type="match status" value="1"/>
</dbReference>
<dbReference type="Gene3D" id="1.10.287.950">
    <property type="entry name" value="Methyl-accepting chemotaxis protein"/>
    <property type="match status" value="1"/>
</dbReference>
<dbReference type="InterPro" id="IPR004089">
    <property type="entry name" value="MCPsignal_dom"/>
</dbReference>
<dbReference type="InterPro" id="IPR033480">
    <property type="entry name" value="sCache_2"/>
</dbReference>
<feature type="domain" description="HAMP" evidence="11">
    <location>
        <begin position="61"/>
        <end position="113"/>
    </location>
</feature>
<reference evidence="12 13" key="1">
    <citation type="submission" date="2016-06" db="EMBL/GenBank/DDBJ databases">
        <title>Genome sequence of Tepidimonas fonticaldi PL17.</title>
        <authorList>
            <person name="Pinnaka A.K."/>
        </authorList>
    </citation>
    <scope>NUCLEOTIDE SEQUENCE [LARGE SCALE GENOMIC DNA]</scope>
    <source>
        <strain evidence="12 13">PL17</strain>
    </source>
</reference>
<accession>A0A1A6DY97</accession>
<dbReference type="SMART" id="SM00304">
    <property type="entry name" value="HAMP"/>
    <property type="match status" value="2"/>
</dbReference>
<dbReference type="InterPro" id="IPR003660">
    <property type="entry name" value="HAMP_dom"/>
</dbReference>
<evidence type="ECO:0008006" key="14">
    <source>
        <dbReference type="Google" id="ProtNLM"/>
    </source>
</evidence>
<evidence type="ECO:0000313" key="13">
    <source>
        <dbReference type="Proteomes" id="UP000091969"/>
    </source>
</evidence>
<dbReference type="InterPro" id="IPR051310">
    <property type="entry name" value="MCP_chemotaxis"/>
</dbReference>
<dbReference type="Proteomes" id="UP000091969">
    <property type="component" value="Unassembled WGS sequence"/>
</dbReference>
<feature type="transmembrane region" description="Helical" evidence="9">
    <location>
        <begin position="39"/>
        <end position="64"/>
    </location>
</feature>
<dbReference type="CDD" id="cd11386">
    <property type="entry name" value="MCP_signal"/>
    <property type="match status" value="1"/>
</dbReference>
<evidence type="ECO:0000256" key="8">
    <source>
        <dbReference type="PROSITE-ProRule" id="PRU00284"/>
    </source>
</evidence>
<evidence type="ECO:0000256" key="4">
    <source>
        <dbReference type="ARBA" id="ARBA00022692"/>
    </source>
</evidence>
<dbReference type="PROSITE" id="PS50885">
    <property type="entry name" value="HAMP"/>
    <property type="match status" value="1"/>
</dbReference>
<keyword evidence="8" id="KW-0807">Transducer</keyword>
<gene>
    <name evidence="12" type="ORF">A9O67_12255</name>
</gene>
<keyword evidence="5 9" id="KW-1133">Transmembrane helix</keyword>
<organism evidence="12 13">
    <name type="scientific">Tepidimonas fonticaldi</name>
    <dbReference type="NCBI Taxonomy" id="1101373"/>
    <lineage>
        <taxon>Bacteria</taxon>
        <taxon>Pseudomonadati</taxon>
        <taxon>Pseudomonadota</taxon>
        <taxon>Betaproteobacteria</taxon>
        <taxon>Burkholderiales</taxon>
        <taxon>Tepidimonas</taxon>
    </lineage>
</organism>
<name>A0A1A6DY97_9BURK</name>
<evidence type="ECO:0000256" key="2">
    <source>
        <dbReference type="ARBA" id="ARBA00022475"/>
    </source>
</evidence>
<dbReference type="PROSITE" id="PS50111">
    <property type="entry name" value="CHEMOTAXIS_TRANSDUC_2"/>
    <property type="match status" value="1"/>
</dbReference>
<evidence type="ECO:0000313" key="12">
    <source>
        <dbReference type="EMBL" id="OBS31744.1"/>
    </source>
</evidence>
<dbReference type="Pfam" id="PF17200">
    <property type="entry name" value="sCache_2"/>
    <property type="match status" value="1"/>
</dbReference>
<evidence type="ECO:0000256" key="7">
    <source>
        <dbReference type="ARBA" id="ARBA00029447"/>
    </source>
</evidence>
<keyword evidence="4 9" id="KW-0812">Transmembrane</keyword>
<evidence type="ECO:0000259" key="10">
    <source>
        <dbReference type="PROSITE" id="PS50111"/>
    </source>
</evidence>
<comment type="caution">
    <text evidence="12">The sequence shown here is derived from an EMBL/GenBank/DDBJ whole genome shotgun (WGS) entry which is preliminary data.</text>
</comment>
<dbReference type="SUPFAM" id="SSF58104">
    <property type="entry name" value="Methyl-accepting chemotaxis protein (MCP) signaling domain"/>
    <property type="match status" value="1"/>
</dbReference>
<dbReference type="STRING" id="1101373.A9O67_12255"/>
<dbReference type="EMBL" id="LZDH01000011">
    <property type="protein sequence ID" value="OBS31744.1"/>
    <property type="molecule type" value="Genomic_DNA"/>
</dbReference>
<dbReference type="PRINTS" id="PR00260">
    <property type="entry name" value="CHEMTRNSDUCR"/>
</dbReference>
<dbReference type="Pfam" id="PF00015">
    <property type="entry name" value="MCPsignal"/>
    <property type="match status" value="1"/>
</dbReference>
<sequence>MYAAGTQALQAVRQAQRAAIERLDALLAERQDGLVRQGLLVLGTSLVGLGLLVYGIWAFAWATLHSLQTLSRTMERAADGDLTTQVSVEGRDEMARIGRTFETMLGKLSDLVAEVRSASAMVTDVGSSLVDDSNHLAHRTQAQAASLEQTTSAVRSVGDDMVRLNADTAKEVSHATRALQQQTDSAGEVMDRTVAEMDTLQTTSARMSEIIGTIDAIAFQTNILALNAAVEAARAGEAGRGFAVVAAEVRSLAQRSQTAANEVRGLIEASRQRVGSSAQAIGAVNAVMHELLARIREVSQRMDQIAHASERQSGALGEVVTAVGDLDAVTAENSALVERTQHRSRRLIERAHDMAEAVGNIRLRLGTADEAKAMAERALAHIRQVGYERAVQDFHANPAQWVDRDLYVFVFDREGFYRVHSADPAKAGTPLSAAPGLDAERLLQDAWYRIDRGGGWVDYTIVNPVTGDVRAKTSYVLPVDDRRLVGVGAYRMASTRLRQAHAGAA</sequence>
<evidence type="ECO:0000259" key="11">
    <source>
        <dbReference type="PROSITE" id="PS50885"/>
    </source>
</evidence>
<dbReference type="GO" id="GO:0006935">
    <property type="term" value="P:chemotaxis"/>
    <property type="evidence" value="ECO:0007669"/>
    <property type="project" value="UniProtKB-KW"/>
</dbReference>
<comment type="similarity">
    <text evidence="7">Belongs to the methyl-accepting chemotaxis (MCP) protein family.</text>
</comment>
<keyword evidence="13" id="KW-1185">Reference proteome</keyword>
<dbReference type="InterPro" id="IPR004090">
    <property type="entry name" value="Chemotax_Me-accpt_rcpt"/>
</dbReference>
<proteinExistence type="inferred from homology"/>
<evidence type="ECO:0000256" key="9">
    <source>
        <dbReference type="SAM" id="Phobius"/>
    </source>
</evidence>
<comment type="subcellular location">
    <subcellularLocation>
        <location evidence="1">Cell membrane</location>
        <topology evidence="1">Multi-pass membrane protein</topology>
    </subcellularLocation>
</comment>
<dbReference type="GO" id="GO:0007165">
    <property type="term" value="P:signal transduction"/>
    <property type="evidence" value="ECO:0007669"/>
    <property type="project" value="UniProtKB-KW"/>
</dbReference>
<keyword evidence="2" id="KW-1003">Cell membrane</keyword>
<dbReference type="OrthoDB" id="9054408at2"/>
<dbReference type="RefSeq" id="WP_068606845.1">
    <property type="nucleotide sequence ID" value="NZ_LZDH01000011.1"/>
</dbReference>